<proteinExistence type="predicted"/>
<dbReference type="Gene3D" id="3.40.50.2000">
    <property type="entry name" value="Glycogen Phosphorylase B"/>
    <property type="match status" value="2"/>
</dbReference>
<dbReference type="PANTHER" id="PTHR12526:SF630">
    <property type="entry name" value="GLYCOSYLTRANSFERASE"/>
    <property type="match status" value="1"/>
</dbReference>
<dbReference type="PANTHER" id="PTHR12526">
    <property type="entry name" value="GLYCOSYLTRANSFERASE"/>
    <property type="match status" value="1"/>
</dbReference>
<dbReference type="CDD" id="cd03801">
    <property type="entry name" value="GT4_PimA-like"/>
    <property type="match status" value="1"/>
</dbReference>
<gene>
    <name evidence="2" type="primary">kanF</name>
    <name evidence="2" type="ORF">A6F68_00901</name>
</gene>
<dbReference type="EC" id="2.4.1.284" evidence="2"/>
<evidence type="ECO:0000259" key="1">
    <source>
        <dbReference type="Pfam" id="PF00534"/>
    </source>
</evidence>
<dbReference type="SUPFAM" id="SSF53756">
    <property type="entry name" value="UDP-Glycosyltransferase/glycogen phosphorylase"/>
    <property type="match status" value="1"/>
</dbReference>
<dbReference type="PATRIC" id="fig|692370.5.peg.918"/>
<organism evidence="2 3">
    <name type="scientific">Tsuneonella dongtanensis</name>
    <dbReference type="NCBI Taxonomy" id="692370"/>
    <lineage>
        <taxon>Bacteria</taxon>
        <taxon>Pseudomonadati</taxon>
        <taxon>Pseudomonadota</taxon>
        <taxon>Alphaproteobacteria</taxon>
        <taxon>Sphingomonadales</taxon>
        <taxon>Erythrobacteraceae</taxon>
        <taxon>Tsuneonella</taxon>
    </lineage>
</organism>
<dbReference type="InterPro" id="IPR001296">
    <property type="entry name" value="Glyco_trans_1"/>
</dbReference>
<dbReference type="STRING" id="692370.A6F68_00901"/>
<evidence type="ECO:0000313" key="2">
    <source>
        <dbReference type="EMBL" id="ANY19427.1"/>
    </source>
</evidence>
<protein>
    <submittedName>
        <fullName evidence="2">2-deoxystreptamine glucosyltransferase</fullName>
        <ecNumber evidence="2">2.4.1.284</ecNumber>
    </submittedName>
</protein>
<reference evidence="2 3" key="1">
    <citation type="submission" date="2016-07" db="EMBL/GenBank/DDBJ databases">
        <title>Complete genome sequence of Altererythrobacter dongtanensis KCTC 22672, a type strain with esterase isolated from tidal flat.</title>
        <authorList>
            <person name="Cheng H."/>
            <person name="Wu Y.-H."/>
            <person name="Zhou P."/>
            <person name="Huo Y.-Y."/>
            <person name="Wang C.-S."/>
            <person name="Xu X.-W."/>
        </authorList>
    </citation>
    <scope>NUCLEOTIDE SEQUENCE [LARGE SCALE GENOMIC DNA]</scope>
    <source>
        <strain evidence="2 3">KCTC 22672</strain>
    </source>
</reference>
<dbReference type="KEGG" id="ado:A6F68_00901"/>
<evidence type="ECO:0000313" key="3">
    <source>
        <dbReference type="Proteomes" id="UP000092932"/>
    </source>
</evidence>
<name>A0A1B2AB89_9SPHN</name>
<feature type="domain" description="Glycosyl transferase family 1" evidence="1">
    <location>
        <begin position="220"/>
        <end position="354"/>
    </location>
</feature>
<dbReference type="AlphaFoldDB" id="A0A1B2AB89"/>
<sequence>MVHLSGDFPDPVDPGKTAAVLRLVELTQDRFDHEVMSLNRRSPGQGRLSDAFRNALSPPRLTLREESFAYGHAIEYSAPGYGLWHRTMLETLGEQLADRIAAAGPLPDLIVGHKLTIEGIATRRMADRLRVPYALSIQGNTDTRILAARPDLRNHLREIFHDAAMVFSFAPWALRQVEARLGERTAPSVVLPCALGQDVTLPPRPSGGGLVTVFNLRHWRNKGFDRTVAALRASAGPARRAGLTVIGGGDEATLARCRELAGPTGLVSFAGPVENGEIPARLNRATALVLPSRRESFGMVFIEALFAGIPIIYPAGTAVDGYFDGEPFALRVDAGSTASIAAAMDRAVTHEEELKAALADWQNSPRARRFTREAIGDAFASGLHRAASGAI</sequence>
<dbReference type="GO" id="GO:0102318">
    <property type="term" value="F:2-deoxystreptamine glucosyltransferase activity"/>
    <property type="evidence" value="ECO:0007669"/>
    <property type="project" value="UniProtKB-EC"/>
</dbReference>
<keyword evidence="2" id="KW-0328">Glycosyltransferase</keyword>
<keyword evidence="3" id="KW-1185">Reference proteome</keyword>
<keyword evidence="2" id="KW-0808">Transferase</keyword>
<accession>A0A1B2AB89</accession>
<dbReference type="EMBL" id="CP016591">
    <property type="protein sequence ID" value="ANY19427.1"/>
    <property type="molecule type" value="Genomic_DNA"/>
</dbReference>
<dbReference type="Proteomes" id="UP000092932">
    <property type="component" value="Chromosome"/>
</dbReference>
<dbReference type="Pfam" id="PF00534">
    <property type="entry name" value="Glycos_transf_1"/>
    <property type="match status" value="1"/>
</dbReference>